<gene>
    <name evidence="2" type="ORF">HDC13410</name>
</gene>
<name>Q6IK45_DROME</name>
<evidence type="ECO:0000256" key="1">
    <source>
        <dbReference type="SAM" id="MobiDB-lite"/>
    </source>
</evidence>
<feature type="region of interest" description="Disordered" evidence="1">
    <location>
        <begin position="161"/>
        <end position="183"/>
    </location>
</feature>
<dbReference type="AlphaFoldDB" id="Q6IK45"/>
<evidence type="ECO:0000313" key="2">
    <source>
        <dbReference type="EMBL" id="DAA04027.1"/>
    </source>
</evidence>
<proteinExistence type="predicted"/>
<reference evidence="2" key="1">
    <citation type="journal article" date="2003" name="Genome Biol.">
        <title>An integrated gene annotation and transcriptional profiling approach towards the full gene content of the Drosophila genome.</title>
        <authorList>
            <person name="Hild M."/>
            <person name="Beckmann B."/>
            <person name="Haas S.A."/>
            <person name="Koch B."/>
            <person name="Solovyev V."/>
            <person name="Busold C."/>
            <person name="Fellenberg K."/>
            <person name="Boutros M."/>
            <person name="Vingron M."/>
            <person name="Sauer F."/>
            <person name="Hoheisel J.D."/>
            <person name="Paro R."/>
        </authorList>
    </citation>
    <scope>NUCLEOTIDE SEQUENCE</scope>
</reference>
<organism evidence="2">
    <name type="scientific">Drosophila melanogaster</name>
    <name type="common">Fruit fly</name>
    <dbReference type="NCBI Taxonomy" id="7227"/>
    <lineage>
        <taxon>Eukaryota</taxon>
        <taxon>Metazoa</taxon>
        <taxon>Ecdysozoa</taxon>
        <taxon>Arthropoda</taxon>
        <taxon>Hexapoda</taxon>
        <taxon>Insecta</taxon>
        <taxon>Pterygota</taxon>
        <taxon>Neoptera</taxon>
        <taxon>Endopterygota</taxon>
        <taxon>Diptera</taxon>
        <taxon>Brachycera</taxon>
        <taxon>Muscomorpha</taxon>
        <taxon>Ephydroidea</taxon>
        <taxon>Drosophilidae</taxon>
        <taxon>Drosophila</taxon>
        <taxon>Sophophora</taxon>
    </lineage>
</organism>
<dbReference type="EMBL" id="BK002521">
    <property type="protein sequence ID" value="DAA04027.1"/>
    <property type="molecule type" value="Genomic_DNA"/>
</dbReference>
<feature type="compositionally biased region" description="Acidic residues" evidence="1">
    <location>
        <begin position="169"/>
        <end position="182"/>
    </location>
</feature>
<sequence>MNYGTISTLRENDFFSAVQIMDQLRAGIQRMPTSSAAHRVCCHSKHNFKKVQTALVTRFVISWRKGFFRWHFPFSISRRRRTANHKRHRILEEAQLQIQMQLKNRNRGSNIHRYRNSHVYLQMQRQIPASKYTLQMGVSVGEGGVAGDAGGLLKEMLFPQRKHLSNPSTDDEDVVEDEDEDEGIRMEWLTG</sequence>
<protein>
    <submittedName>
        <fullName evidence="2">HDC13410</fullName>
    </submittedName>
</protein>
<accession>Q6IK45</accession>